<dbReference type="AlphaFoldDB" id="A0A1I1V6P3"/>
<reference evidence="3" key="1">
    <citation type="submission" date="2016-10" db="EMBL/GenBank/DDBJ databases">
        <authorList>
            <person name="Varghese N."/>
            <person name="Submissions S."/>
        </authorList>
    </citation>
    <scope>NUCLEOTIDE SEQUENCE [LARGE SCALE GENOMIC DNA]</scope>
    <source>
        <strain evidence="3">ATCC 25963</strain>
    </source>
</reference>
<organism evidence="2 3">
    <name type="scientific">Nannocystis exedens</name>
    <dbReference type="NCBI Taxonomy" id="54"/>
    <lineage>
        <taxon>Bacteria</taxon>
        <taxon>Pseudomonadati</taxon>
        <taxon>Myxococcota</taxon>
        <taxon>Polyangia</taxon>
        <taxon>Nannocystales</taxon>
        <taxon>Nannocystaceae</taxon>
        <taxon>Nannocystis</taxon>
    </lineage>
</organism>
<name>A0A1I1V6P3_9BACT</name>
<gene>
    <name evidence="2" type="ORF">SAMN02745121_01590</name>
</gene>
<accession>A0A1I1V6P3</accession>
<sequence>MRSAARGECAPRGTARASVMARRRGLGHRGGVKAVSAGTGPSRWARQAATLLAQVRDDALRDDLRLRFDERAAICEIDGELSRTEAERIAFESLVHALERLRGRGQ</sequence>
<evidence type="ECO:0000313" key="2">
    <source>
        <dbReference type="EMBL" id="SFD78692.1"/>
    </source>
</evidence>
<dbReference type="Proteomes" id="UP000199400">
    <property type="component" value="Unassembled WGS sequence"/>
</dbReference>
<feature type="region of interest" description="Disordered" evidence="1">
    <location>
        <begin position="1"/>
        <end position="23"/>
    </location>
</feature>
<evidence type="ECO:0000313" key="3">
    <source>
        <dbReference type="Proteomes" id="UP000199400"/>
    </source>
</evidence>
<protein>
    <submittedName>
        <fullName evidence="2">Uncharacterized protein</fullName>
    </submittedName>
</protein>
<evidence type="ECO:0000256" key="1">
    <source>
        <dbReference type="SAM" id="MobiDB-lite"/>
    </source>
</evidence>
<keyword evidence="3" id="KW-1185">Reference proteome</keyword>
<dbReference type="EMBL" id="FOMX01000004">
    <property type="protein sequence ID" value="SFD78692.1"/>
    <property type="molecule type" value="Genomic_DNA"/>
</dbReference>
<proteinExistence type="predicted"/>